<feature type="domain" description="Glycosyltransferase 2-like" evidence="1">
    <location>
        <begin position="2"/>
        <end position="122"/>
    </location>
</feature>
<dbReference type="EC" id="2.4.-.-" evidence="2"/>
<proteinExistence type="predicted"/>
<dbReference type="PANTHER" id="PTHR43179">
    <property type="entry name" value="RHAMNOSYLTRANSFERASE WBBL"/>
    <property type="match status" value="1"/>
</dbReference>
<organism evidence="2 3">
    <name type="scientific">Paracoccus aurantius</name>
    <dbReference type="NCBI Taxonomy" id="3073814"/>
    <lineage>
        <taxon>Bacteria</taxon>
        <taxon>Pseudomonadati</taxon>
        <taxon>Pseudomonadota</taxon>
        <taxon>Alphaproteobacteria</taxon>
        <taxon>Rhodobacterales</taxon>
        <taxon>Paracoccaceae</taxon>
        <taxon>Paracoccus</taxon>
    </lineage>
</organism>
<comment type="caution">
    <text evidence="2">The sequence shown here is derived from an EMBL/GenBank/DDBJ whole genome shotgun (WGS) entry which is preliminary data.</text>
</comment>
<dbReference type="GO" id="GO:0016757">
    <property type="term" value="F:glycosyltransferase activity"/>
    <property type="evidence" value="ECO:0007669"/>
    <property type="project" value="UniProtKB-KW"/>
</dbReference>
<accession>A0ABU2HY33</accession>
<dbReference type="InterPro" id="IPR029044">
    <property type="entry name" value="Nucleotide-diphossugar_trans"/>
</dbReference>
<keyword evidence="3" id="KW-1185">Reference proteome</keyword>
<reference evidence="3" key="1">
    <citation type="submission" date="2023-07" db="EMBL/GenBank/DDBJ databases">
        <title>Paracoccus sp. MBLB3053 whole genome sequence.</title>
        <authorList>
            <person name="Hwang C.Y."/>
            <person name="Cho E.-S."/>
            <person name="Seo M.-J."/>
        </authorList>
    </citation>
    <scope>NUCLEOTIDE SEQUENCE [LARGE SCALE GENOMIC DNA]</scope>
    <source>
        <strain evidence="3">MBLB3053</strain>
    </source>
</reference>
<name>A0ABU2HY33_9RHOB</name>
<dbReference type="Gene3D" id="3.90.550.10">
    <property type="entry name" value="Spore Coat Polysaccharide Biosynthesis Protein SpsA, Chain A"/>
    <property type="match status" value="1"/>
</dbReference>
<dbReference type="Pfam" id="PF00535">
    <property type="entry name" value="Glycos_transf_2"/>
    <property type="match status" value="1"/>
</dbReference>
<dbReference type="InterPro" id="IPR001173">
    <property type="entry name" value="Glyco_trans_2-like"/>
</dbReference>
<dbReference type="SUPFAM" id="SSF53448">
    <property type="entry name" value="Nucleotide-diphospho-sugar transferases"/>
    <property type="match status" value="1"/>
</dbReference>
<keyword evidence="2" id="KW-0328">Glycosyltransferase</keyword>
<gene>
    <name evidence="2" type="ORF">RGQ15_20635</name>
</gene>
<dbReference type="PANTHER" id="PTHR43179:SF7">
    <property type="entry name" value="RHAMNOSYLTRANSFERASE WBBL"/>
    <property type="match status" value="1"/>
</dbReference>
<evidence type="ECO:0000313" key="2">
    <source>
        <dbReference type="EMBL" id="MDS9469960.1"/>
    </source>
</evidence>
<keyword evidence="2" id="KW-0808">Transferase</keyword>
<evidence type="ECO:0000313" key="3">
    <source>
        <dbReference type="Proteomes" id="UP001269144"/>
    </source>
</evidence>
<dbReference type="Proteomes" id="UP001269144">
    <property type="component" value="Unassembled WGS sequence"/>
</dbReference>
<dbReference type="EMBL" id="JAVQLW010000005">
    <property type="protein sequence ID" value="MDS9469960.1"/>
    <property type="molecule type" value="Genomic_DNA"/>
</dbReference>
<protein>
    <submittedName>
        <fullName evidence="2">Glycosyltransferase</fullName>
        <ecNumber evidence="2">2.4.-.-</ecNumber>
    </submittedName>
</protein>
<dbReference type="RefSeq" id="WP_311162743.1">
    <property type="nucleotide sequence ID" value="NZ_JAVQLW010000005.1"/>
</dbReference>
<evidence type="ECO:0000259" key="1">
    <source>
        <dbReference type="Pfam" id="PF00535"/>
    </source>
</evidence>
<sequence>MVIIVNYGTAELAIASVESLLARHHGGRLVEIHLIDNGSPGDDAARLARAWDEGGWGARVTLWLETRNHGFGRANNLVIETLARRSTPPDYVFLLNPDARLENEALAILADRLDAAPQIAAAGAGIALPSGRPVTAAFRFPSAASEFVEAVGFGPLSRLCAGRLPALPPDWPEGRVDWVAGAAVMFRLSVLAEEGGFDPDFFLYYEEVELMHRIGRAGHGILHVPSARVVHVEGASTGQEANRSGRRPRPVYWYRSWMLYYLKTAGRSGARRAGLAWIAGALINLPLALLRGKSPAMPKGFLHDFPRLVMVPLLTGKTDA</sequence>